<dbReference type="InterPro" id="IPR037523">
    <property type="entry name" value="VOC_core"/>
</dbReference>
<dbReference type="PROSITE" id="PS51819">
    <property type="entry name" value="VOC"/>
    <property type="match status" value="1"/>
</dbReference>
<keyword evidence="3" id="KW-1185">Reference proteome</keyword>
<gene>
    <name evidence="2" type="ORF">KDB89_10855</name>
</gene>
<evidence type="ECO:0000313" key="3">
    <source>
        <dbReference type="Proteomes" id="UP000824504"/>
    </source>
</evidence>
<proteinExistence type="predicted"/>
<dbReference type="PANTHER" id="PTHR36503:SF1">
    <property type="entry name" value="BLR2520 PROTEIN"/>
    <property type="match status" value="1"/>
</dbReference>
<evidence type="ECO:0000313" key="2">
    <source>
        <dbReference type="EMBL" id="QXT62254.1"/>
    </source>
</evidence>
<dbReference type="Proteomes" id="UP000824504">
    <property type="component" value="Chromosome"/>
</dbReference>
<sequence length="142" mass="15015">MTAPHITAITLGVRDVAASRRFYVDGLGFDEIPTASDDIAFVRAGHGLLLALWDATQLPSEYGDVGHGPLAPPMSLGHNVAGPDEVRTWFERAVSAGASPVSEPREQVWGGVSACVADPDGFRWDFVHNPAFSVADDGSVTV</sequence>
<dbReference type="PANTHER" id="PTHR36503">
    <property type="entry name" value="BLR2520 PROTEIN"/>
    <property type="match status" value="1"/>
</dbReference>
<dbReference type="InterPro" id="IPR004360">
    <property type="entry name" value="Glyas_Fos-R_dOase_dom"/>
</dbReference>
<dbReference type="RefSeq" id="WP_219080924.1">
    <property type="nucleotide sequence ID" value="NZ_CP079216.1"/>
</dbReference>
<evidence type="ECO:0000259" key="1">
    <source>
        <dbReference type="PROSITE" id="PS51819"/>
    </source>
</evidence>
<name>A0ABX8SHC5_9ACTN</name>
<dbReference type="EMBL" id="CP079216">
    <property type="protein sequence ID" value="QXT62254.1"/>
    <property type="molecule type" value="Genomic_DNA"/>
</dbReference>
<accession>A0ABX8SHC5</accession>
<reference evidence="2 3" key="1">
    <citation type="submission" date="2021-07" db="EMBL/GenBank/DDBJ databases">
        <title>complete genome sequencing of Tessaracoccus sp.J1M15.</title>
        <authorList>
            <person name="Bae J.-W."/>
            <person name="Kim D.-y."/>
        </authorList>
    </citation>
    <scope>NUCLEOTIDE SEQUENCE [LARGE SCALE GENOMIC DNA]</scope>
    <source>
        <strain evidence="2 3">J1M15</strain>
    </source>
</reference>
<dbReference type="Pfam" id="PF00903">
    <property type="entry name" value="Glyoxalase"/>
    <property type="match status" value="1"/>
</dbReference>
<organism evidence="2 3">
    <name type="scientific">Tessaracoccus palaemonis</name>
    <dbReference type="NCBI Taxonomy" id="2829499"/>
    <lineage>
        <taxon>Bacteria</taxon>
        <taxon>Bacillati</taxon>
        <taxon>Actinomycetota</taxon>
        <taxon>Actinomycetes</taxon>
        <taxon>Propionibacteriales</taxon>
        <taxon>Propionibacteriaceae</taxon>
        <taxon>Tessaracoccus</taxon>
    </lineage>
</organism>
<feature type="domain" description="VOC" evidence="1">
    <location>
        <begin position="5"/>
        <end position="129"/>
    </location>
</feature>
<protein>
    <submittedName>
        <fullName evidence="2">VOC family protein</fullName>
    </submittedName>
</protein>